<reference evidence="4 5" key="1">
    <citation type="submission" date="2017-03" db="EMBL/GenBank/DDBJ databases">
        <title>Lifting the veil on microbial sulfur biogeochemistry in mining wastewaters.</title>
        <authorList>
            <person name="Kantor R.S."/>
            <person name="Colenbrander Nelson T."/>
            <person name="Marshall S."/>
            <person name="Bennett D."/>
            <person name="Apte S."/>
            <person name="Camacho D."/>
            <person name="Thomas B.C."/>
            <person name="Warren L.A."/>
            <person name="Banfield J.F."/>
        </authorList>
    </citation>
    <scope>NUCLEOTIDE SEQUENCE [LARGE SCALE GENOMIC DNA]</scope>
    <source>
        <strain evidence="4">32-69-9</strain>
    </source>
</reference>
<feature type="compositionally biased region" description="Basic and acidic residues" evidence="1">
    <location>
        <begin position="296"/>
        <end position="307"/>
    </location>
</feature>
<protein>
    <recommendedName>
        <fullName evidence="3">Zinc finger/thioredoxin putative domain-containing protein</fullName>
    </recommendedName>
</protein>
<feature type="transmembrane region" description="Helical" evidence="2">
    <location>
        <begin position="101"/>
        <end position="121"/>
    </location>
</feature>
<dbReference type="AlphaFoldDB" id="A0A258FLP6"/>
<name>A0A258FLP6_9CAUL</name>
<evidence type="ECO:0000313" key="5">
    <source>
        <dbReference type="Proteomes" id="UP000215595"/>
    </source>
</evidence>
<evidence type="ECO:0000313" key="4">
    <source>
        <dbReference type="EMBL" id="OYX33137.1"/>
    </source>
</evidence>
<proteinExistence type="predicted"/>
<comment type="caution">
    <text evidence="4">The sequence shown here is derived from an EMBL/GenBank/DDBJ whole genome shotgun (WGS) entry which is preliminary data.</text>
</comment>
<gene>
    <name evidence="4" type="ORF">B7Z01_09595</name>
</gene>
<keyword evidence="2" id="KW-0812">Transmembrane</keyword>
<evidence type="ECO:0000256" key="2">
    <source>
        <dbReference type="SAM" id="Phobius"/>
    </source>
</evidence>
<dbReference type="NCBIfam" id="TIGR02098">
    <property type="entry name" value="MJ0042_CXXC"/>
    <property type="match status" value="1"/>
</dbReference>
<dbReference type="EMBL" id="NCEB01000018">
    <property type="protein sequence ID" value="OYX33137.1"/>
    <property type="molecule type" value="Genomic_DNA"/>
</dbReference>
<sequence length="316" mass="32492">MILTCPSCATSYFAPDDAIPAGGRKVRCQSCAHIWHAMAEEPLALSAASAPVLATPTADPARAATDEAPPVAPETPAPELPKAFRARAEQQRRIRRAATHGAVWAGLASVFVGILAGGWLFRVEVVDLWPRAAAAYAMVGTPVNPTGLEFEAVTAKAMLDRPDMVMVSGALRNVRGREVQPPPVRVALLDAQGAEIGHAVITLDGAPVLPGGVQGFAALIRDPAAKGVDVGLHFVGAVPASRHAEATGDHDEAAPSGHDRPLPAADDHGLRPAIVETAPAIHADPIDARPIADAAHGADHGPIDSHGAEAVSASHG</sequence>
<feature type="region of interest" description="Disordered" evidence="1">
    <location>
        <begin position="243"/>
        <end position="267"/>
    </location>
</feature>
<dbReference type="Pfam" id="PF13717">
    <property type="entry name" value="Zn_ribbon_4"/>
    <property type="match status" value="1"/>
</dbReference>
<dbReference type="NCBIfam" id="NF038353">
    <property type="entry name" value="FxLYD_dom"/>
    <property type="match status" value="1"/>
</dbReference>
<feature type="region of interest" description="Disordered" evidence="1">
    <location>
        <begin position="293"/>
        <end position="316"/>
    </location>
</feature>
<organism evidence="4 5">
    <name type="scientific">Brevundimonas subvibrioides</name>
    <dbReference type="NCBI Taxonomy" id="74313"/>
    <lineage>
        <taxon>Bacteria</taxon>
        <taxon>Pseudomonadati</taxon>
        <taxon>Pseudomonadota</taxon>
        <taxon>Alphaproteobacteria</taxon>
        <taxon>Caulobacterales</taxon>
        <taxon>Caulobacteraceae</taxon>
        <taxon>Brevundimonas</taxon>
    </lineage>
</organism>
<dbReference type="InterPro" id="IPR047676">
    <property type="entry name" value="FxLYD_dom"/>
</dbReference>
<evidence type="ECO:0000259" key="3">
    <source>
        <dbReference type="Pfam" id="PF13717"/>
    </source>
</evidence>
<accession>A0A258FLP6</accession>
<keyword evidence="2" id="KW-1133">Transmembrane helix</keyword>
<evidence type="ECO:0000256" key="1">
    <source>
        <dbReference type="SAM" id="MobiDB-lite"/>
    </source>
</evidence>
<dbReference type="Proteomes" id="UP000215595">
    <property type="component" value="Unassembled WGS sequence"/>
</dbReference>
<keyword evidence="2" id="KW-0472">Membrane</keyword>
<dbReference type="InterPro" id="IPR011723">
    <property type="entry name" value="Znf/thioredoxin_put"/>
</dbReference>
<feature type="compositionally biased region" description="Low complexity" evidence="1">
    <location>
        <begin position="58"/>
        <end position="69"/>
    </location>
</feature>
<feature type="region of interest" description="Disordered" evidence="1">
    <location>
        <begin position="58"/>
        <end position="78"/>
    </location>
</feature>
<feature type="domain" description="Zinc finger/thioredoxin putative" evidence="3">
    <location>
        <begin position="1"/>
        <end position="35"/>
    </location>
</feature>